<dbReference type="Proteomes" id="UP001205185">
    <property type="component" value="Unassembled WGS sequence"/>
</dbReference>
<protein>
    <recommendedName>
        <fullName evidence="5">TrbC/VIRB2 family protein</fullName>
    </recommendedName>
</protein>
<evidence type="ECO:0008006" key="5">
    <source>
        <dbReference type="Google" id="ProtNLM"/>
    </source>
</evidence>
<dbReference type="RefSeq" id="WP_308210832.1">
    <property type="nucleotide sequence ID" value="NZ_BAAAVB010000026.1"/>
</dbReference>
<keyword evidence="4" id="KW-1185">Reference proteome</keyword>
<keyword evidence="2" id="KW-1133">Transmembrane helix</keyword>
<reference evidence="3 4" key="1">
    <citation type="submission" date="2022-06" db="EMBL/GenBank/DDBJ databases">
        <title>Genomic Encyclopedia of Archaeal and Bacterial Type Strains, Phase II (KMG-II): from individual species to whole genera.</title>
        <authorList>
            <person name="Goeker M."/>
        </authorList>
    </citation>
    <scope>NUCLEOTIDE SEQUENCE [LARGE SCALE GENOMIC DNA]</scope>
    <source>
        <strain evidence="3 4">DSM 44255</strain>
    </source>
</reference>
<name>A0ABT1I5L8_9PSEU</name>
<sequence length="136" mass="14210">MRLTNPTNTRPTKSPRSTQDSARPTAKRRRLARAAVVALALLVLLAPGVAHAETMNIALAASFTDVLNNIRNWLIGILGGIATVFLTLGGVRRSMAGGDPGEHEKAKDCFKAAGLGYGLAALAPLVVEALKTIVGL</sequence>
<keyword evidence="2" id="KW-0472">Membrane</keyword>
<dbReference type="Pfam" id="PF18895">
    <property type="entry name" value="T4SS_pilin"/>
    <property type="match status" value="1"/>
</dbReference>
<comment type="caution">
    <text evidence="3">The sequence shown here is derived from an EMBL/GenBank/DDBJ whole genome shotgun (WGS) entry which is preliminary data.</text>
</comment>
<evidence type="ECO:0000313" key="3">
    <source>
        <dbReference type="EMBL" id="MCP2267923.1"/>
    </source>
</evidence>
<gene>
    <name evidence="3" type="ORF">LV75_000405</name>
</gene>
<feature type="region of interest" description="Disordered" evidence="1">
    <location>
        <begin position="1"/>
        <end position="26"/>
    </location>
</feature>
<evidence type="ECO:0000313" key="4">
    <source>
        <dbReference type="Proteomes" id="UP001205185"/>
    </source>
</evidence>
<dbReference type="EMBL" id="JAMTCO010000001">
    <property type="protein sequence ID" value="MCP2267923.1"/>
    <property type="molecule type" value="Genomic_DNA"/>
</dbReference>
<dbReference type="InterPro" id="IPR043993">
    <property type="entry name" value="T4SS_pilin"/>
</dbReference>
<organism evidence="3 4">
    <name type="scientific">Actinokineospora diospyrosa</name>
    <dbReference type="NCBI Taxonomy" id="103728"/>
    <lineage>
        <taxon>Bacteria</taxon>
        <taxon>Bacillati</taxon>
        <taxon>Actinomycetota</taxon>
        <taxon>Actinomycetes</taxon>
        <taxon>Pseudonocardiales</taxon>
        <taxon>Pseudonocardiaceae</taxon>
        <taxon>Actinokineospora</taxon>
    </lineage>
</organism>
<evidence type="ECO:0000256" key="1">
    <source>
        <dbReference type="SAM" id="MobiDB-lite"/>
    </source>
</evidence>
<proteinExistence type="predicted"/>
<feature type="transmembrane region" description="Helical" evidence="2">
    <location>
        <begin position="72"/>
        <end position="91"/>
    </location>
</feature>
<evidence type="ECO:0000256" key="2">
    <source>
        <dbReference type="SAM" id="Phobius"/>
    </source>
</evidence>
<keyword evidence="2" id="KW-0812">Transmembrane</keyword>
<feature type="compositionally biased region" description="Polar residues" evidence="1">
    <location>
        <begin position="1"/>
        <end position="22"/>
    </location>
</feature>
<feature type="transmembrane region" description="Helical" evidence="2">
    <location>
        <begin position="112"/>
        <end position="134"/>
    </location>
</feature>
<accession>A0ABT1I5L8</accession>